<dbReference type="Proteomes" id="UP001311799">
    <property type="component" value="Unassembled WGS sequence"/>
</dbReference>
<evidence type="ECO:0000313" key="2">
    <source>
        <dbReference type="EMBL" id="KAK6589269.1"/>
    </source>
</evidence>
<feature type="transmembrane region" description="Helical" evidence="1">
    <location>
        <begin position="30"/>
        <end position="55"/>
    </location>
</feature>
<keyword evidence="3" id="KW-1185">Reference proteome</keyword>
<keyword evidence="1" id="KW-0472">Membrane</keyword>
<protein>
    <submittedName>
        <fullName evidence="2">Uncharacterized protein</fullName>
    </submittedName>
</protein>
<keyword evidence="1" id="KW-1133">Transmembrane helix</keyword>
<gene>
    <name evidence="2" type="ORF">RS030_213275</name>
</gene>
<evidence type="ECO:0000313" key="3">
    <source>
        <dbReference type="Proteomes" id="UP001311799"/>
    </source>
</evidence>
<comment type="caution">
    <text evidence="2">The sequence shown here is derived from an EMBL/GenBank/DDBJ whole genome shotgun (WGS) entry which is preliminary data.</text>
</comment>
<accession>A0AAV9XY84</accession>
<sequence length="238" mass="26401">MSELEVYDTNTAVDGDSGTVITTNDGEVPLWAIVTTAVLSSLVVCALIAFVIIYFRERERTKTRERIERQFRIAESKKLKRYLQVLRERMITRNHNTQQNVNPNELLSANSGYIGNPTMVYPPSPPPLFPQAPPPPPGHGYPVPPQGQIKQPLYNNPQGLAFPPIIPTQGQQTRYMAQQPLPVQSNLNSQTNNHMDSNIKYGTMSLNINDPSLVPEGPPPIPPPGFVTVPIVLSSQNE</sequence>
<keyword evidence="1" id="KW-0812">Transmembrane</keyword>
<dbReference type="EMBL" id="JAWDEY010000013">
    <property type="protein sequence ID" value="KAK6589269.1"/>
    <property type="molecule type" value="Genomic_DNA"/>
</dbReference>
<reference evidence="2 3" key="1">
    <citation type="submission" date="2023-10" db="EMBL/GenBank/DDBJ databases">
        <title>Comparative genomics analysis reveals potential genetic determinants of host preference in Cryptosporidium xiaoi.</title>
        <authorList>
            <person name="Xiao L."/>
            <person name="Li J."/>
        </authorList>
    </citation>
    <scope>NUCLEOTIDE SEQUENCE [LARGE SCALE GENOMIC DNA]</scope>
    <source>
        <strain evidence="2 3">52996</strain>
    </source>
</reference>
<dbReference type="AlphaFoldDB" id="A0AAV9XY84"/>
<name>A0AAV9XY84_9CRYT</name>
<proteinExistence type="predicted"/>
<evidence type="ECO:0000256" key="1">
    <source>
        <dbReference type="SAM" id="Phobius"/>
    </source>
</evidence>
<organism evidence="2 3">
    <name type="scientific">Cryptosporidium xiaoi</name>
    <dbReference type="NCBI Taxonomy" id="659607"/>
    <lineage>
        <taxon>Eukaryota</taxon>
        <taxon>Sar</taxon>
        <taxon>Alveolata</taxon>
        <taxon>Apicomplexa</taxon>
        <taxon>Conoidasida</taxon>
        <taxon>Coccidia</taxon>
        <taxon>Eucoccidiorida</taxon>
        <taxon>Eimeriorina</taxon>
        <taxon>Cryptosporidiidae</taxon>
        <taxon>Cryptosporidium</taxon>
    </lineage>
</organism>